<dbReference type="GO" id="GO:0005912">
    <property type="term" value="C:adherens junction"/>
    <property type="evidence" value="ECO:0007669"/>
    <property type="project" value="TreeGrafter"/>
</dbReference>
<reference evidence="4" key="1">
    <citation type="submission" date="2017-02" db="UniProtKB">
        <authorList>
            <consortium name="WormBaseParasite"/>
        </authorList>
    </citation>
    <scope>IDENTIFICATION</scope>
</reference>
<dbReference type="InterPro" id="IPR036034">
    <property type="entry name" value="PDZ_sf"/>
</dbReference>
<feature type="domain" description="PDZ" evidence="1">
    <location>
        <begin position="65"/>
        <end position="141"/>
    </location>
</feature>
<dbReference type="GO" id="GO:0051660">
    <property type="term" value="P:establishment of centrosome localization"/>
    <property type="evidence" value="ECO:0007669"/>
    <property type="project" value="TreeGrafter"/>
</dbReference>
<dbReference type="SMART" id="SM00228">
    <property type="entry name" value="PDZ"/>
    <property type="match status" value="1"/>
</dbReference>
<gene>
    <name evidence="2" type="ORF">ASIM_LOCUS12817</name>
</gene>
<dbReference type="SUPFAM" id="SSF50156">
    <property type="entry name" value="PDZ domain-like"/>
    <property type="match status" value="1"/>
</dbReference>
<dbReference type="WBParaSite" id="ASIM_0001338901-mRNA-1">
    <property type="protein sequence ID" value="ASIM_0001338901-mRNA-1"/>
    <property type="gene ID" value="ASIM_0001338901"/>
</dbReference>
<organism evidence="4">
    <name type="scientific">Anisakis simplex</name>
    <name type="common">Herring worm</name>
    <dbReference type="NCBI Taxonomy" id="6269"/>
    <lineage>
        <taxon>Eukaryota</taxon>
        <taxon>Metazoa</taxon>
        <taxon>Ecdysozoa</taxon>
        <taxon>Nematoda</taxon>
        <taxon>Chromadorea</taxon>
        <taxon>Rhabditida</taxon>
        <taxon>Spirurina</taxon>
        <taxon>Ascaridomorpha</taxon>
        <taxon>Ascaridoidea</taxon>
        <taxon>Anisakidae</taxon>
        <taxon>Anisakis</taxon>
        <taxon>Anisakis simplex complex</taxon>
    </lineage>
</organism>
<reference evidence="2 3" key="2">
    <citation type="submission" date="2018-11" db="EMBL/GenBank/DDBJ databases">
        <authorList>
            <consortium name="Pathogen Informatics"/>
        </authorList>
    </citation>
    <scope>NUCLEOTIDE SEQUENCE [LARGE SCALE GENOMIC DNA]</scope>
</reference>
<evidence type="ECO:0000313" key="2">
    <source>
        <dbReference type="EMBL" id="VDK48209.1"/>
    </source>
</evidence>
<dbReference type="AlphaFoldDB" id="A0A0M3JY88"/>
<dbReference type="PANTHER" id="PTHR16484:SF17">
    <property type="entry name" value="BAZOOKA, ISOFORM B"/>
    <property type="match status" value="1"/>
</dbReference>
<dbReference type="GO" id="GO:0000226">
    <property type="term" value="P:microtubule cytoskeleton organization"/>
    <property type="evidence" value="ECO:0007669"/>
    <property type="project" value="TreeGrafter"/>
</dbReference>
<dbReference type="InterPro" id="IPR052213">
    <property type="entry name" value="PAR3"/>
</dbReference>
<accession>A0A0M3JY88</accession>
<dbReference type="GO" id="GO:0045197">
    <property type="term" value="P:establishment or maintenance of epithelial cell apical/basal polarity"/>
    <property type="evidence" value="ECO:0007669"/>
    <property type="project" value="TreeGrafter"/>
</dbReference>
<dbReference type="Proteomes" id="UP000267096">
    <property type="component" value="Unassembled WGS sequence"/>
</dbReference>
<dbReference type="GO" id="GO:0035091">
    <property type="term" value="F:phosphatidylinositol binding"/>
    <property type="evidence" value="ECO:0007669"/>
    <property type="project" value="TreeGrafter"/>
</dbReference>
<dbReference type="InterPro" id="IPR001478">
    <property type="entry name" value="PDZ"/>
</dbReference>
<protein>
    <submittedName>
        <fullName evidence="4">Partitioning defective protein 3 (inferred by orthology to a C. elegans protein)</fullName>
    </submittedName>
</protein>
<dbReference type="PROSITE" id="PS50106">
    <property type="entry name" value="PDZ"/>
    <property type="match status" value="1"/>
</dbReference>
<proteinExistence type="predicted"/>
<dbReference type="PANTHER" id="PTHR16484">
    <property type="entry name" value="PARTITIONING DEFECTIVE 3 RELATED"/>
    <property type="match status" value="1"/>
</dbReference>
<dbReference type="Gene3D" id="2.30.42.10">
    <property type="match status" value="1"/>
</dbReference>
<dbReference type="GO" id="GO:0008104">
    <property type="term" value="P:intracellular protein localization"/>
    <property type="evidence" value="ECO:0007669"/>
    <property type="project" value="TreeGrafter"/>
</dbReference>
<keyword evidence="3" id="KW-1185">Reference proteome</keyword>
<evidence type="ECO:0000259" key="1">
    <source>
        <dbReference type="PROSITE" id="PS50106"/>
    </source>
</evidence>
<dbReference type="GO" id="GO:0016324">
    <property type="term" value="C:apical plasma membrane"/>
    <property type="evidence" value="ECO:0007669"/>
    <property type="project" value="TreeGrafter"/>
</dbReference>
<dbReference type="GO" id="GO:0043296">
    <property type="term" value="C:apical junction complex"/>
    <property type="evidence" value="ECO:0007669"/>
    <property type="project" value="TreeGrafter"/>
</dbReference>
<dbReference type="GO" id="GO:0005938">
    <property type="term" value="C:cell cortex"/>
    <property type="evidence" value="ECO:0007669"/>
    <property type="project" value="TreeGrafter"/>
</dbReference>
<dbReference type="OrthoDB" id="6264899at2759"/>
<dbReference type="GO" id="GO:0030010">
    <property type="term" value="P:establishment of cell polarity"/>
    <property type="evidence" value="ECO:0007669"/>
    <property type="project" value="TreeGrafter"/>
</dbReference>
<dbReference type="GO" id="GO:0007155">
    <property type="term" value="P:cell adhesion"/>
    <property type="evidence" value="ECO:0007669"/>
    <property type="project" value="TreeGrafter"/>
</dbReference>
<evidence type="ECO:0000313" key="4">
    <source>
        <dbReference type="WBParaSite" id="ASIM_0001338901-mRNA-1"/>
    </source>
</evidence>
<name>A0A0M3JY88_ANISI</name>
<dbReference type="EMBL" id="UYRR01031254">
    <property type="protein sequence ID" value="VDK48209.1"/>
    <property type="molecule type" value="Genomic_DNA"/>
</dbReference>
<sequence>MIERNNLRKSRITESLLDAKERLEEEFSERNATSLLQKQKQLQRNINANNKIIPPLASSHPGRTVIILSDSTINTPIGIEISPVYDPANSSRLLAVEIRHIDDEGRIALDGRIRCGDRLTEINERPVYQMSISRARAYLHELQSSPHPTFTVDRPIESFLCAGESVLRPNQSVLSYCNQSTHSQIII</sequence>
<evidence type="ECO:0000313" key="3">
    <source>
        <dbReference type="Proteomes" id="UP000267096"/>
    </source>
</evidence>